<name>A0A6M7U8E1_RHILI</name>
<dbReference type="Pfam" id="PF08241">
    <property type="entry name" value="Methyltransf_11"/>
    <property type="match status" value="1"/>
</dbReference>
<dbReference type="Gene3D" id="3.40.50.150">
    <property type="entry name" value="Vaccinia Virus protein VP39"/>
    <property type="match status" value="1"/>
</dbReference>
<dbReference type="CDD" id="cd02440">
    <property type="entry name" value="AdoMet_MTases"/>
    <property type="match status" value="1"/>
</dbReference>
<organism evidence="1 2">
    <name type="scientific">Rhizobium loti</name>
    <name type="common">Mesorhizobium loti</name>
    <dbReference type="NCBI Taxonomy" id="381"/>
    <lineage>
        <taxon>Bacteria</taxon>
        <taxon>Pseudomonadati</taxon>
        <taxon>Pseudomonadota</taxon>
        <taxon>Alphaproteobacteria</taxon>
        <taxon>Hyphomicrobiales</taxon>
        <taxon>Phyllobacteriaceae</taxon>
        <taxon>Mesorhizobium</taxon>
    </lineage>
</organism>
<keyword evidence="1" id="KW-0808">Transferase</keyword>
<dbReference type="Proteomes" id="UP000093737">
    <property type="component" value="Unassembled WGS sequence"/>
</dbReference>
<keyword evidence="1" id="KW-0489">Methyltransferase</keyword>
<dbReference type="InterPro" id="IPR029063">
    <property type="entry name" value="SAM-dependent_MTases_sf"/>
</dbReference>
<dbReference type="GO" id="GO:0008757">
    <property type="term" value="F:S-adenosylmethionine-dependent methyltransferase activity"/>
    <property type="evidence" value="ECO:0007669"/>
    <property type="project" value="InterPro"/>
</dbReference>
<dbReference type="GO" id="GO:0032259">
    <property type="term" value="P:methylation"/>
    <property type="evidence" value="ECO:0007669"/>
    <property type="project" value="UniProtKB-KW"/>
</dbReference>
<evidence type="ECO:0000313" key="2">
    <source>
        <dbReference type="Proteomes" id="UP000093737"/>
    </source>
</evidence>
<dbReference type="EMBL" id="LYTK01000001">
    <property type="protein sequence ID" value="OBQ71852.1"/>
    <property type="molecule type" value="Genomic_DNA"/>
</dbReference>
<comment type="caution">
    <text evidence="1">The sequence shown here is derived from an EMBL/GenBank/DDBJ whole genome shotgun (WGS) entry which is preliminary data.</text>
</comment>
<dbReference type="PANTHER" id="PTHR43591">
    <property type="entry name" value="METHYLTRANSFERASE"/>
    <property type="match status" value="1"/>
</dbReference>
<protein>
    <submittedName>
        <fullName evidence="1">Methyltransferase</fullName>
    </submittedName>
</protein>
<proteinExistence type="predicted"/>
<dbReference type="AlphaFoldDB" id="A0A6M7U8E1"/>
<accession>A0A6M7U8E1</accession>
<evidence type="ECO:0000313" key="1">
    <source>
        <dbReference type="EMBL" id="OBQ71852.1"/>
    </source>
</evidence>
<sequence length="228" mass="26231">MKKYTPLPDYEEMVKRWLSNYYTSNYQGGLSAYVLRETHSLIEKPFNSDVHLSQILEVGAGTLAHLPFVRHSFDRYIASDFDDTVLKSVSGRKLPHGVELMKLDGAALPFESDSFDRLIATHVLEHVPFPHIAIEEWVRVLKPGGVLSVLLPCDPGWAWRIGRAFGPRKQAERAGLPYDYYMAREHINSIFNLSEILNFHFPERQITWWPSRIPVPDVNLIYAGNFYV</sequence>
<dbReference type="SUPFAM" id="SSF53335">
    <property type="entry name" value="S-adenosyl-L-methionine-dependent methyltransferases"/>
    <property type="match status" value="1"/>
</dbReference>
<reference evidence="1 2" key="1">
    <citation type="submission" date="2016-05" db="EMBL/GenBank/DDBJ databases">
        <authorList>
            <person name="Ramsay J.P."/>
        </authorList>
    </citation>
    <scope>NUCLEOTIDE SEQUENCE [LARGE SCALE GENOMIC DNA]</scope>
    <source>
        <strain evidence="1 2">NZP2042</strain>
    </source>
</reference>
<gene>
    <name evidence="1" type="ORF">A8145_03040</name>
</gene>
<dbReference type="InterPro" id="IPR013216">
    <property type="entry name" value="Methyltransf_11"/>
</dbReference>
<dbReference type="RefSeq" id="WP_056563822.1">
    <property type="nucleotide sequence ID" value="NZ_CP033334.1"/>
</dbReference>